<dbReference type="FunFam" id="3.40.1010.10:FF:000007">
    <property type="entry name" value="Ribosomal RNA small subunit methyltransferase I"/>
    <property type="match status" value="1"/>
</dbReference>
<dbReference type="RefSeq" id="WP_122231956.1">
    <property type="nucleotide sequence ID" value="NZ_RDQO01000008.1"/>
</dbReference>
<dbReference type="InterPro" id="IPR014776">
    <property type="entry name" value="4pyrrole_Mease_sub2"/>
</dbReference>
<reference evidence="9 10" key="1">
    <citation type="submission" date="2018-10" db="EMBL/GenBank/DDBJ databases">
        <title>Draft genome of Cortibacter populi DSM10536.</title>
        <authorList>
            <person name="Bernier A.-M."/>
            <person name="Bernard K."/>
        </authorList>
    </citation>
    <scope>NUCLEOTIDE SEQUENCE [LARGE SCALE GENOMIC DNA]</scope>
    <source>
        <strain evidence="9 10">DSM 105136</strain>
    </source>
</reference>
<comment type="caution">
    <text evidence="9">The sequence shown here is derived from an EMBL/GenBank/DDBJ whole genome shotgun (WGS) entry which is preliminary data.</text>
</comment>
<evidence type="ECO:0000259" key="8">
    <source>
        <dbReference type="Pfam" id="PF23016"/>
    </source>
</evidence>
<gene>
    <name evidence="6 9" type="primary">rsmI</name>
    <name evidence="9" type="ORF">D8I35_18560</name>
</gene>
<dbReference type="SUPFAM" id="SSF53790">
    <property type="entry name" value="Tetrapyrrole methylase"/>
    <property type="match status" value="1"/>
</dbReference>
<keyword evidence="4 6" id="KW-0808">Transferase</keyword>
<dbReference type="GO" id="GO:0005737">
    <property type="term" value="C:cytoplasm"/>
    <property type="evidence" value="ECO:0007669"/>
    <property type="project" value="UniProtKB-SubCell"/>
</dbReference>
<dbReference type="InterPro" id="IPR018063">
    <property type="entry name" value="SAM_MeTrfase_RsmI_CS"/>
</dbReference>
<keyword evidence="1 6" id="KW-0963">Cytoplasm</keyword>
<organism evidence="9 10">
    <name type="scientific">Corticibacter populi</name>
    <dbReference type="NCBI Taxonomy" id="1550736"/>
    <lineage>
        <taxon>Bacteria</taxon>
        <taxon>Pseudomonadati</taxon>
        <taxon>Pseudomonadota</taxon>
        <taxon>Betaproteobacteria</taxon>
        <taxon>Burkholderiales</taxon>
        <taxon>Comamonadaceae</taxon>
        <taxon>Corticibacter</taxon>
    </lineage>
</organism>
<comment type="similarity">
    <text evidence="6">Belongs to the methyltransferase superfamily. RsmI family.</text>
</comment>
<keyword evidence="5 6" id="KW-0949">S-adenosyl-L-methionine</keyword>
<keyword evidence="10" id="KW-1185">Reference proteome</keyword>
<comment type="catalytic activity">
    <reaction evidence="6">
        <text>cytidine(1402) in 16S rRNA + S-adenosyl-L-methionine = 2'-O-methylcytidine(1402) in 16S rRNA + S-adenosyl-L-homocysteine + H(+)</text>
        <dbReference type="Rhea" id="RHEA:42924"/>
        <dbReference type="Rhea" id="RHEA-COMP:10285"/>
        <dbReference type="Rhea" id="RHEA-COMP:10286"/>
        <dbReference type="ChEBI" id="CHEBI:15378"/>
        <dbReference type="ChEBI" id="CHEBI:57856"/>
        <dbReference type="ChEBI" id="CHEBI:59789"/>
        <dbReference type="ChEBI" id="CHEBI:74495"/>
        <dbReference type="ChEBI" id="CHEBI:82748"/>
        <dbReference type="EC" id="2.1.1.198"/>
    </reaction>
</comment>
<proteinExistence type="inferred from homology"/>
<feature type="domain" description="RsmI HTH" evidence="8">
    <location>
        <begin position="261"/>
        <end position="304"/>
    </location>
</feature>
<evidence type="ECO:0000256" key="6">
    <source>
        <dbReference type="HAMAP-Rule" id="MF_01877"/>
    </source>
</evidence>
<evidence type="ECO:0000256" key="5">
    <source>
        <dbReference type="ARBA" id="ARBA00022691"/>
    </source>
</evidence>
<evidence type="ECO:0000313" key="10">
    <source>
        <dbReference type="Proteomes" id="UP000278006"/>
    </source>
</evidence>
<evidence type="ECO:0000256" key="2">
    <source>
        <dbReference type="ARBA" id="ARBA00022552"/>
    </source>
</evidence>
<accession>A0A3M6QHR8</accession>
<name>A0A3M6QHR8_9BURK</name>
<dbReference type="PANTHER" id="PTHR46111">
    <property type="entry name" value="RIBOSOMAL RNA SMALL SUBUNIT METHYLTRANSFERASE I"/>
    <property type="match status" value="1"/>
</dbReference>
<dbReference type="GO" id="GO:0070677">
    <property type="term" value="F:rRNA (cytosine-2'-O-)-methyltransferase activity"/>
    <property type="evidence" value="ECO:0007669"/>
    <property type="project" value="UniProtKB-UniRule"/>
</dbReference>
<keyword evidence="2 6" id="KW-0698">rRNA processing</keyword>
<dbReference type="InterPro" id="IPR014777">
    <property type="entry name" value="4pyrrole_Mease_sub1"/>
</dbReference>
<comment type="function">
    <text evidence="6">Catalyzes the 2'-O-methylation of the ribose of cytidine 1402 (C1402) in 16S rRNA.</text>
</comment>
<dbReference type="Gene3D" id="3.30.950.10">
    <property type="entry name" value="Methyltransferase, Cobalt-precorrin-4 Transmethylase, Domain 2"/>
    <property type="match status" value="1"/>
</dbReference>
<dbReference type="Pfam" id="PF00590">
    <property type="entry name" value="TP_methylase"/>
    <property type="match status" value="1"/>
</dbReference>
<dbReference type="PANTHER" id="PTHR46111:SF1">
    <property type="entry name" value="RIBOSOMAL RNA SMALL SUBUNIT METHYLTRANSFERASE I"/>
    <property type="match status" value="1"/>
</dbReference>
<dbReference type="CDD" id="cd11648">
    <property type="entry name" value="RsmI"/>
    <property type="match status" value="1"/>
</dbReference>
<evidence type="ECO:0000256" key="1">
    <source>
        <dbReference type="ARBA" id="ARBA00022490"/>
    </source>
</evidence>
<dbReference type="PROSITE" id="PS01296">
    <property type="entry name" value="RSMI"/>
    <property type="match status" value="1"/>
</dbReference>
<dbReference type="Gene3D" id="3.40.1010.10">
    <property type="entry name" value="Cobalt-precorrin-4 Transmethylase, Domain 1"/>
    <property type="match status" value="1"/>
</dbReference>
<comment type="subcellular location">
    <subcellularLocation>
        <location evidence="6">Cytoplasm</location>
    </subcellularLocation>
</comment>
<dbReference type="EMBL" id="RDQO01000008">
    <property type="protein sequence ID" value="RMX02643.1"/>
    <property type="molecule type" value="Genomic_DNA"/>
</dbReference>
<evidence type="ECO:0000313" key="9">
    <source>
        <dbReference type="EMBL" id="RMX02643.1"/>
    </source>
</evidence>
<feature type="domain" description="Tetrapyrrole methylase" evidence="7">
    <location>
        <begin position="26"/>
        <end position="229"/>
    </location>
</feature>
<dbReference type="HAMAP" id="MF_01877">
    <property type="entry name" value="16SrRNA_methyltr_I"/>
    <property type="match status" value="1"/>
</dbReference>
<dbReference type="AlphaFoldDB" id="A0A3M6QHR8"/>
<sequence>MTPSFSKALQVAHEAAAAQHHPISALYMVATPIGNLADISLRALHVLDLVDVVACEDTRHTRQLLLAYGIDKQSAQLLALHQHNEREAAQQVLQLLQAGKRVAYVSDAGTPGVSDPGALLVQVVQQAGLRTIPLPGASSVTSMLSVAALDGADASAYVFAGFLPAKGRAREAAVAALAREPRAVVLLEAPHRITELARALAVLGCRQITIGRELTKQFEQIHSLPAQELAGWLAADAQRTRGEFVVVLHPAVQAGPGEAGEGAAAQRLLQALLAESVSLKSAVRVVADFTGLSRNVLYQQALALSQSEQHQADD</sequence>
<dbReference type="PIRSF" id="PIRSF005917">
    <property type="entry name" value="MTase_YraL"/>
    <property type="match status" value="1"/>
</dbReference>
<evidence type="ECO:0000256" key="4">
    <source>
        <dbReference type="ARBA" id="ARBA00022679"/>
    </source>
</evidence>
<dbReference type="InterPro" id="IPR035996">
    <property type="entry name" value="4pyrrol_Methylase_sf"/>
</dbReference>
<dbReference type="Pfam" id="PF23016">
    <property type="entry name" value="RsmI_C"/>
    <property type="match status" value="1"/>
</dbReference>
<evidence type="ECO:0000256" key="3">
    <source>
        <dbReference type="ARBA" id="ARBA00022603"/>
    </source>
</evidence>
<keyword evidence="3 6" id="KW-0489">Methyltransferase</keyword>
<evidence type="ECO:0000259" key="7">
    <source>
        <dbReference type="Pfam" id="PF00590"/>
    </source>
</evidence>
<dbReference type="InterPro" id="IPR008189">
    <property type="entry name" value="rRNA_ssu_MeTfrase_I"/>
</dbReference>
<dbReference type="InterPro" id="IPR053910">
    <property type="entry name" value="RsmI_HTH"/>
</dbReference>
<protein>
    <recommendedName>
        <fullName evidence="6">Ribosomal RNA small subunit methyltransferase I</fullName>
        <ecNumber evidence="6">2.1.1.198</ecNumber>
    </recommendedName>
    <alternativeName>
        <fullName evidence="6">16S rRNA 2'-O-ribose C1402 methyltransferase</fullName>
    </alternativeName>
    <alternativeName>
        <fullName evidence="6">rRNA (cytidine-2'-O-)-methyltransferase RsmI</fullName>
    </alternativeName>
</protein>
<dbReference type="EC" id="2.1.1.198" evidence="6"/>
<dbReference type="OrthoDB" id="9809084at2"/>
<dbReference type="Proteomes" id="UP000278006">
    <property type="component" value="Unassembled WGS sequence"/>
</dbReference>
<dbReference type="NCBIfam" id="TIGR00096">
    <property type="entry name" value="16S rRNA (cytidine(1402)-2'-O)-methyltransferase"/>
    <property type="match status" value="1"/>
</dbReference>
<dbReference type="InterPro" id="IPR000878">
    <property type="entry name" value="4pyrrol_Mease"/>
</dbReference>